<dbReference type="EMBL" id="LR746266">
    <property type="protein sequence ID" value="CAA7393620.1"/>
    <property type="molecule type" value="Genomic_DNA"/>
</dbReference>
<feature type="transmembrane region" description="Helical" evidence="6">
    <location>
        <begin position="157"/>
        <end position="176"/>
    </location>
</feature>
<feature type="transmembrane region" description="Helical" evidence="6">
    <location>
        <begin position="457"/>
        <end position="477"/>
    </location>
</feature>
<accession>A0A7I8K7R0</accession>
<feature type="transmembrane region" description="Helical" evidence="6">
    <location>
        <begin position="188"/>
        <end position="205"/>
    </location>
</feature>
<dbReference type="Pfam" id="PF00860">
    <property type="entry name" value="Xan_ur_permease"/>
    <property type="match status" value="1"/>
</dbReference>
<evidence type="ECO:0000256" key="3">
    <source>
        <dbReference type="ARBA" id="ARBA00022692"/>
    </source>
</evidence>
<keyword evidence="3 6" id="KW-0812">Transmembrane</keyword>
<feature type="transmembrane region" description="Helical" evidence="6">
    <location>
        <begin position="420"/>
        <end position="437"/>
    </location>
</feature>
<comment type="similarity">
    <text evidence="2">Belongs to the nucleobase:cation symporter-2 (NCS2) (TC 2.A.40) family.</text>
</comment>
<evidence type="ECO:0000256" key="6">
    <source>
        <dbReference type="SAM" id="Phobius"/>
    </source>
</evidence>
<organism evidence="7 8">
    <name type="scientific">Spirodela intermedia</name>
    <name type="common">Intermediate duckweed</name>
    <dbReference type="NCBI Taxonomy" id="51605"/>
    <lineage>
        <taxon>Eukaryota</taxon>
        <taxon>Viridiplantae</taxon>
        <taxon>Streptophyta</taxon>
        <taxon>Embryophyta</taxon>
        <taxon>Tracheophyta</taxon>
        <taxon>Spermatophyta</taxon>
        <taxon>Magnoliopsida</taxon>
        <taxon>Liliopsida</taxon>
        <taxon>Araceae</taxon>
        <taxon>Lemnoideae</taxon>
        <taxon>Spirodela</taxon>
    </lineage>
</organism>
<evidence type="ECO:0000256" key="4">
    <source>
        <dbReference type="ARBA" id="ARBA00022989"/>
    </source>
</evidence>
<protein>
    <submittedName>
        <fullName evidence="7">Uncharacterized protein</fullName>
    </submittedName>
</protein>
<dbReference type="OrthoDB" id="1641903at2759"/>
<keyword evidence="8" id="KW-1185">Reference proteome</keyword>
<reference evidence="7" key="1">
    <citation type="submission" date="2020-02" db="EMBL/GenBank/DDBJ databases">
        <authorList>
            <person name="Scholz U."/>
            <person name="Mascher M."/>
            <person name="Fiebig A."/>
        </authorList>
    </citation>
    <scope>NUCLEOTIDE SEQUENCE</scope>
</reference>
<gene>
    <name evidence="7" type="ORF">SI8410_03004347</name>
</gene>
<keyword evidence="5 6" id="KW-0472">Membrane</keyword>
<feature type="transmembrane region" description="Helical" evidence="6">
    <location>
        <begin position="360"/>
        <end position="382"/>
    </location>
</feature>
<evidence type="ECO:0000313" key="8">
    <source>
        <dbReference type="Proteomes" id="UP000663760"/>
    </source>
</evidence>
<dbReference type="GO" id="GO:0022857">
    <property type="term" value="F:transmembrane transporter activity"/>
    <property type="evidence" value="ECO:0007669"/>
    <property type="project" value="InterPro"/>
</dbReference>
<evidence type="ECO:0000256" key="2">
    <source>
        <dbReference type="ARBA" id="ARBA00008821"/>
    </source>
</evidence>
<feature type="transmembrane region" description="Helical" evidence="6">
    <location>
        <begin position="130"/>
        <end position="151"/>
    </location>
</feature>
<keyword evidence="4 6" id="KW-1133">Transmembrane helix</keyword>
<dbReference type="InterPro" id="IPR006043">
    <property type="entry name" value="NCS2"/>
</dbReference>
<proteinExistence type="inferred from homology"/>
<evidence type="ECO:0000256" key="1">
    <source>
        <dbReference type="ARBA" id="ARBA00004141"/>
    </source>
</evidence>
<feature type="transmembrane region" description="Helical" evidence="6">
    <location>
        <begin position="217"/>
        <end position="239"/>
    </location>
</feature>
<evidence type="ECO:0000313" key="7">
    <source>
        <dbReference type="EMBL" id="CAA7393620.1"/>
    </source>
</evidence>
<dbReference type="AlphaFoldDB" id="A0A7I8K7R0"/>
<sequence>MGCKHDELKPFAVEEQLPGVDYCINSPPPWREAILLGFQNYVVSLGTIVLVANILVRQIGGRQEEKAKLIQTMVFVSGINTLLQVNFGTRLPVVIGRSQTFILPTLSIIFSQRCSDILDPHERFIHSMRAIQGALIIASSLQISFGFLGIWGVVVRYLSPLAAVTLVTLAGLGRFYVGFPVAAKCVEIGLPAIVLLVFLSQYVPSALNRRRVIFDRFALTITVVIVWVYAFFLTVAGAYKHAKPSTQFSCRADRADLIGASPWIRVPYPLQWGRPTFNAGEGFAMMVASLVALVESTGSQIAAQRFASSTPVPPSVFSRGVGWQGIGILLDGLFGTANGSTVSVENAGLLGLTKVGSRRAIEISACFMLFFSVLGKFGAILASIPLPIFASLYCILFPYVASAGVGLLQFCSVNSFRTKFILGFSLFLGTSVAQYFREYSLVAGHGPANTGSRAFNDIVNVVFSSPVMVGSVVAYSLDSIVMRGDAQVQRERGWQWWEKFRTFDGDCRSAEFYSLPYNLSKYFPSY</sequence>
<dbReference type="GO" id="GO:0016020">
    <property type="term" value="C:membrane"/>
    <property type="evidence" value="ECO:0007669"/>
    <property type="project" value="UniProtKB-SubCell"/>
</dbReference>
<comment type="subcellular location">
    <subcellularLocation>
        <location evidence="1">Membrane</location>
        <topology evidence="1">Multi-pass membrane protein</topology>
    </subcellularLocation>
</comment>
<feature type="transmembrane region" description="Helical" evidence="6">
    <location>
        <begin position="38"/>
        <end position="56"/>
    </location>
</feature>
<evidence type="ECO:0000256" key="5">
    <source>
        <dbReference type="ARBA" id="ARBA00023136"/>
    </source>
</evidence>
<dbReference type="PANTHER" id="PTHR11119">
    <property type="entry name" value="XANTHINE-URACIL / VITAMIN C PERMEASE FAMILY MEMBER"/>
    <property type="match status" value="1"/>
</dbReference>
<name>A0A7I8K7R0_SPIIN</name>
<feature type="transmembrane region" description="Helical" evidence="6">
    <location>
        <begin position="388"/>
        <end position="408"/>
    </location>
</feature>
<dbReference type="Proteomes" id="UP000663760">
    <property type="component" value="Chromosome 3"/>
</dbReference>